<dbReference type="GO" id="GO:0005783">
    <property type="term" value="C:endoplasmic reticulum"/>
    <property type="evidence" value="ECO:0007669"/>
    <property type="project" value="UniProtKB-SubCell"/>
</dbReference>
<dbReference type="Pfam" id="PF20515">
    <property type="entry name" value="2OG-FeII_Oxy_6"/>
    <property type="match status" value="1"/>
</dbReference>
<dbReference type="PANTHER" id="PTHR10281">
    <property type="entry name" value="MEMBRANE-ASSOCIATED PROGESTERONE RECEPTOR COMPONENT-RELATED"/>
    <property type="match status" value="1"/>
</dbReference>
<dbReference type="Pfam" id="PF00173">
    <property type="entry name" value="Cyt-b5"/>
    <property type="match status" value="1"/>
</dbReference>
<keyword evidence="5" id="KW-0408">Iron</keyword>
<comment type="caution">
    <text evidence="9">The sequence shown here is derived from an EMBL/GenBank/DDBJ whole genome shotgun (WGS) entry which is preliminary data.</text>
</comment>
<keyword evidence="2" id="KW-0349">Heme</keyword>
<feature type="compositionally biased region" description="Basic and acidic residues" evidence="7">
    <location>
        <begin position="47"/>
        <end position="58"/>
    </location>
</feature>
<dbReference type="EMBL" id="PGCJ01001145">
    <property type="protein sequence ID" value="PLW08718.1"/>
    <property type="molecule type" value="Genomic_DNA"/>
</dbReference>
<dbReference type="STRING" id="200324.A0A2N5S671"/>
<protein>
    <recommendedName>
        <fullName evidence="8">Cytochrome b5 heme-binding domain-containing protein</fullName>
    </recommendedName>
</protein>
<keyword evidence="3" id="KW-0479">Metal-binding</keyword>
<evidence type="ECO:0000313" key="9">
    <source>
        <dbReference type="EMBL" id="PLW08718.1"/>
    </source>
</evidence>
<feature type="region of interest" description="Disordered" evidence="7">
    <location>
        <begin position="47"/>
        <end position="82"/>
    </location>
</feature>
<keyword evidence="10" id="KW-1185">Reference proteome</keyword>
<dbReference type="Gene3D" id="3.10.120.10">
    <property type="entry name" value="Cytochrome b5-like heme/steroid binding domain"/>
    <property type="match status" value="1"/>
</dbReference>
<name>A0A2N5S671_9BASI</name>
<dbReference type="Proteomes" id="UP000235388">
    <property type="component" value="Unassembled WGS sequence"/>
</dbReference>
<evidence type="ECO:0000256" key="6">
    <source>
        <dbReference type="ARBA" id="ARBA00038357"/>
    </source>
</evidence>
<evidence type="ECO:0000259" key="8">
    <source>
        <dbReference type="SMART" id="SM01117"/>
    </source>
</evidence>
<evidence type="ECO:0000256" key="7">
    <source>
        <dbReference type="SAM" id="MobiDB-lite"/>
    </source>
</evidence>
<reference evidence="9 10" key="1">
    <citation type="submission" date="2017-11" db="EMBL/GenBank/DDBJ databases">
        <title>De novo assembly and phasing of dikaryotic genomes from two isolates of Puccinia coronata f. sp. avenae, the causal agent of oat crown rust.</title>
        <authorList>
            <person name="Miller M.E."/>
            <person name="Zhang Y."/>
            <person name="Omidvar V."/>
            <person name="Sperschneider J."/>
            <person name="Schwessinger B."/>
            <person name="Raley C."/>
            <person name="Palmer J.M."/>
            <person name="Garnica D."/>
            <person name="Upadhyaya N."/>
            <person name="Rathjen J."/>
            <person name="Taylor J.M."/>
            <person name="Park R.F."/>
            <person name="Dodds P.N."/>
            <person name="Hirsch C.D."/>
            <person name="Kianian S.F."/>
            <person name="Figueroa M."/>
        </authorList>
    </citation>
    <scope>NUCLEOTIDE SEQUENCE [LARGE SCALE GENOMIC DNA]</scope>
    <source>
        <strain evidence="9">12NC29</strain>
    </source>
</reference>
<dbReference type="GO" id="GO:0046872">
    <property type="term" value="F:metal ion binding"/>
    <property type="evidence" value="ECO:0007669"/>
    <property type="project" value="UniProtKB-KW"/>
</dbReference>
<dbReference type="SMART" id="SM01117">
    <property type="entry name" value="Cyt-b5"/>
    <property type="match status" value="1"/>
</dbReference>
<feature type="domain" description="Cytochrome b5 heme-binding" evidence="8">
    <location>
        <begin position="215"/>
        <end position="316"/>
    </location>
</feature>
<comment type="subcellular location">
    <subcellularLocation>
        <location evidence="1">Endoplasmic reticulum</location>
    </subcellularLocation>
</comment>
<dbReference type="SUPFAM" id="SSF55856">
    <property type="entry name" value="Cytochrome b5-like heme/steroid binding domain"/>
    <property type="match status" value="1"/>
</dbReference>
<dbReference type="PANTHER" id="PTHR10281:SF72">
    <property type="entry name" value="NEUDESIN"/>
    <property type="match status" value="1"/>
</dbReference>
<dbReference type="InterPro" id="IPR036400">
    <property type="entry name" value="Cyt_B5-like_heme/steroid_sf"/>
</dbReference>
<accession>A0A2N5S671</accession>
<dbReference type="GO" id="GO:0020037">
    <property type="term" value="F:heme binding"/>
    <property type="evidence" value="ECO:0007669"/>
    <property type="project" value="UniProtKB-ARBA"/>
</dbReference>
<dbReference type="FunFam" id="3.10.120.10:FF:000003">
    <property type="entry name" value="membrane-associated progesterone receptor component 1"/>
    <property type="match status" value="1"/>
</dbReference>
<gene>
    <name evidence="9" type="ORF">PCANC_22719</name>
</gene>
<sequence length="326" mass="37356">MDPRLKAQYENLSRHLVTQSALATTEKKTNDHQYSREFFSLGWEKERVSDDQEGHEEPQSFDQHNLLQAPESEPDSKDDPNRFTSHLSFTLGNFADLPHTDDHDSPFSFAIVLLSVRVVKRAINMLELLSTTLQQFSNPINIFLSILLAYRVYKLLPSFRFSELEVESPDGRNINSESTVTATTGSVDSISLSESTIEYHERPSKFPETLVWRTYTPLELQHFDGKNGTRIRFAVNRVVYDVTSGRNYYGPDGPYGNFAGRDASRGLAKQSFEDDMLTAAESRIDRLEDLTDEDRDRLRGWEDLFKSKYIPCGELIENSERAKKPI</sequence>
<evidence type="ECO:0000256" key="4">
    <source>
        <dbReference type="ARBA" id="ARBA00022824"/>
    </source>
</evidence>
<dbReference type="AlphaFoldDB" id="A0A2N5S671"/>
<evidence type="ECO:0000256" key="2">
    <source>
        <dbReference type="ARBA" id="ARBA00022617"/>
    </source>
</evidence>
<dbReference type="GO" id="GO:0016020">
    <property type="term" value="C:membrane"/>
    <property type="evidence" value="ECO:0007669"/>
    <property type="project" value="TreeGrafter"/>
</dbReference>
<comment type="similarity">
    <text evidence="6">Belongs to the cytochrome b5 family. MAPR subfamily.</text>
</comment>
<organism evidence="9 10">
    <name type="scientific">Puccinia coronata f. sp. avenae</name>
    <dbReference type="NCBI Taxonomy" id="200324"/>
    <lineage>
        <taxon>Eukaryota</taxon>
        <taxon>Fungi</taxon>
        <taxon>Dikarya</taxon>
        <taxon>Basidiomycota</taxon>
        <taxon>Pucciniomycotina</taxon>
        <taxon>Pucciniomycetes</taxon>
        <taxon>Pucciniales</taxon>
        <taxon>Pucciniaceae</taxon>
        <taxon>Puccinia</taxon>
    </lineage>
</organism>
<evidence type="ECO:0000256" key="3">
    <source>
        <dbReference type="ARBA" id="ARBA00022723"/>
    </source>
</evidence>
<evidence type="ECO:0000256" key="5">
    <source>
        <dbReference type="ARBA" id="ARBA00023004"/>
    </source>
</evidence>
<dbReference type="InterPro" id="IPR050577">
    <property type="entry name" value="MAPR/NEUFC/NENF-like"/>
</dbReference>
<evidence type="ECO:0000256" key="1">
    <source>
        <dbReference type="ARBA" id="ARBA00004240"/>
    </source>
</evidence>
<dbReference type="InterPro" id="IPR001199">
    <property type="entry name" value="Cyt_B5-like_heme/steroid-bd"/>
</dbReference>
<proteinExistence type="inferred from homology"/>
<dbReference type="InterPro" id="IPR046798">
    <property type="entry name" value="2OG-FeII_Oxy_6"/>
</dbReference>
<dbReference type="OrthoDB" id="547796at2759"/>
<evidence type="ECO:0000313" key="10">
    <source>
        <dbReference type="Proteomes" id="UP000235388"/>
    </source>
</evidence>
<keyword evidence="4" id="KW-0256">Endoplasmic reticulum</keyword>